<organism evidence="1 2">
    <name type="scientific">Achromobacter pulmonis</name>
    <dbReference type="NCBI Taxonomy" id="1389932"/>
    <lineage>
        <taxon>Bacteria</taxon>
        <taxon>Pseudomonadati</taxon>
        <taxon>Pseudomonadota</taxon>
        <taxon>Betaproteobacteria</taxon>
        <taxon>Burkholderiales</taxon>
        <taxon>Alcaligenaceae</taxon>
        <taxon>Achromobacter</taxon>
    </lineage>
</organism>
<dbReference type="AlphaFoldDB" id="A0A6S7ELN3"/>
<dbReference type="RefSeq" id="WP_244957929.1">
    <property type="nucleotide sequence ID" value="NZ_CADIKZ010000023.1"/>
</dbReference>
<evidence type="ECO:0000313" key="1">
    <source>
        <dbReference type="EMBL" id="CAB3917943.1"/>
    </source>
</evidence>
<accession>A0A6S7ELN3</accession>
<proteinExistence type="predicted"/>
<dbReference type="Proteomes" id="UP000494203">
    <property type="component" value="Unassembled WGS sequence"/>
</dbReference>
<gene>
    <name evidence="1" type="ORF">LMG26788_05172</name>
</gene>
<evidence type="ECO:0000313" key="2">
    <source>
        <dbReference type="Proteomes" id="UP000494203"/>
    </source>
</evidence>
<protein>
    <submittedName>
        <fullName evidence="1">Uncharacterized protein</fullName>
    </submittedName>
</protein>
<name>A0A6S7ELN3_9BURK</name>
<keyword evidence="2" id="KW-1185">Reference proteome</keyword>
<reference evidence="1 2" key="1">
    <citation type="submission" date="2020-04" db="EMBL/GenBank/DDBJ databases">
        <authorList>
            <person name="De Canck E."/>
        </authorList>
    </citation>
    <scope>NUCLEOTIDE SEQUENCE [LARGE SCALE GENOMIC DNA]</scope>
    <source>
        <strain evidence="1 2">LMG 26788</strain>
    </source>
</reference>
<sequence>MPRQPTTASPSQDAQAASGACGPRRALTLALAALVCAPLRLASATGNAAADDRDAIIRRVFQADLARLRFGADHARLMRGLGVIWIPMESGAPGIEFEHPLGSGDSVGAAMTLLGTADRRLATRRLAEVCRLLPGYVRAVGDLAPGRYALPAPRRAAFDFPDNGVDAQGHFQLRREHLILLRAANWREAGKRELESVLREGEAYWPMPLIDGKRPYGDSSYYQIDMARLLGRPYPLDAKGYAVTDPARDARLERLHWQTAAALQVVLAHARA</sequence>
<dbReference type="EMBL" id="CADIKZ010000023">
    <property type="protein sequence ID" value="CAB3917943.1"/>
    <property type="molecule type" value="Genomic_DNA"/>
</dbReference>